<accession>A0A427AN33</accession>
<name>A0A427AN33_ENSVE</name>
<evidence type="ECO:0000313" key="2">
    <source>
        <dbReference type="EMBL" id="RRT77634.1"/>
    </source>
</evidence>
<dbReference type="InterPro" id="IPR038836">
    <property type="entry name" value="MED16"/>
</dbReference>
<sequence length="182" mass="20291">GRDSEGDAGVDVESGVEKKAEEGDHPMDGGDAPPPPPPATVFRIRLKQPPSSLRHKMSVPELCRNFSYSAIGLLAVIYFSSTTNPPFWIPIHIINPERPTECAVFNVKAENHCTFTQGLQYRWVPPNTGRYLQLGCFRWYQSREKEEEGELGDLASLSLNDPNPSLAGRRSLGEVSRENKLR</sequence>
<feature type="non-terminal residue" evidence="2">
    <location>
        <position position="1"/>
    </location>
</feature>
<evidence type="ECO:0000313" key="3">
    <source>
        <dbReference type="Proteomes" id="UP000287651"/>
    </source>
</evidence>
<feature type="compositionally biased region" description="Basic and acidic residues" evidence="1">
    <location>
        <begin position="15"/>
        <end position="28"/>
    </location>
</feature>
<reference evidence="2 3" key="1">
    <citation type="journal article" date="2014" name="Agronomy (Basel)">
        <title>A Draft Genome Sequence for Ensete ventricosum, the Drought-Tolerant Tree Against Hunger.</title>
        <authorList>
            <person name="Harrison J."/>
            <person name="Moore K.A."/>
            <person name="Paszkiewicz K."/>
            <person name="Jones T."/>
            <person name="Grant M."/>
            <person name="Ambacheew D."/>
            <person name="Muzemil S."/>
            <person name="Studholme D.J."/>
        </authorList>
    </citation>
    <scope>NUCLEOTIDE SEQUENCE [LARGE SCALE GENOMIC DNA]</scope>
</reference>
<dbReference type="GO" id="GO:0006355">
    <property type="term" value="P:regulation of DNA-templated transcription"/>
    <property type="evidence" value="ECO:0007669"/>
    <property type="project" value="InterPro"/>
</dbReference>
<proteinExistence type="predicted"/>
<protein>
    <submittedName>
        <fullName evidence="2">Uncharacterized protein</fullName>
    </submittedName>
</protein>
<feature type="region of interest" description="Disordered" evidence="1">
    <location>
        <begin position="148"/>
        <end position="182"/>
    </location>
</feature>
<feature type="compositionally biased region" description="Acidic residues" evidence="1">
    <location>
        <begin position="1"/>
        <end position="10"/>
    </location>
</feature>
<dbReference type="AlphaFoldDB" id="A0A427AN33"/>
<organism evidence="2 3">
    <name type="scientific">Ensete ventricosum</name>
    <name type="common">Abyssinian banana</name>
    <name type="synonym">Musa ensete</name>
    <dbReference type="NCBI Taxonomy" id="4639"/>
    <lineage>
        <taxon>Eukaryota</taxon>
        <taxon>Viridiplantae</taxon>
        <taxon>Streptophyta</taxon>
        <taxon>Embryophyta</taxon>
        <taxon>Tracheophyta</taxon>
        <taxon>Spermatophyta</taxon>
        <taxon>Magnoliopsida</taxon>
        <taxon>Liliopsida</taxon>
        <taxon>Zingiberales</taxon>
        <taxon>Musaceae</taxon>
        <taxon>Ensete</taxon>
    </lineage>
</organism>
<comment type="caution">
    <text evidence="2">The sequence shown here is derived from an EMBL/GenBank/DDBJ whole genome shotgun (WGS) entry which is preliminary data.</text>
</comment>
<dbReference type="GO" id="GO:0016592">
    <property type="term" value="C:mediator complex"/>
    <property type="evidence" value="ECO:0007669"/>
    <property type="project" value="InterPro"/>
</dbReference>
<dbReference type="Proteomes" id="UP000287651">
    <property type="component" value="Unassembled WGS sequence"/>
</dbReference>
<dbReference type="EMBL" id="AMZH03001881">
    <property type="protein sequence ID" value="RRT77634.1"/>
    <property type="molecule type" value="Genomic_DNA"/>
</dbReference>
<dbReference type="PANTHER" id="PTHR35130">
    <property type="entry name" value="MEDIATOR OF RNA POLYMERASE II TRANSCRIPTION SUBUNIT 16"/>
    <property type="match status" value="1"/>
</dbReference>
<feature type="region of interest" description="Disordered" evidence="1">
    <location>
        <begin position="1"/>
        <end position="40"/>
    </location>
</feature>
<gene>
    <name evidence="2" type="ORF">B296_00025643</name>
</gene>
<dbReference type="PANTHER" id="PTHR35130:SF1">
    <property type="entry name" value="MEDIATOR OF RNA POLYMERASE II TRANSCRIPTION SUBUNIT 16"/>
    <property type="match status" value="1"/>
</dbReference>
<evidence type="ECO:0000256" key="1">
    <source>
        <dbReference type="SAM" id="MobiDB-lite"/>
    </source>
</evidence>
<feature type="compositionally biased region" description="Basic and acidic residues" evidence="1">
    <location>
        <begin position="171"/>
        <end position="182"/>
    </location>
</feature>